<gene>
    <name evidence="9" type="ORF">BC351_24930</name>
</gene>
<keyword evidence="6 7" id="KW-0472">Membrane</keyword>
<dbReference type="SUPFAM" id="SSF158472">
    <property type="entry name" value="HAMP domain-like"/>
    <property type="match status" value="1"/>
</dbReference>
<evidence type="ECO:0000256" key="1">
    <source>
        <dbReference type="ARBA" id="ARBA00004651"/>
    </source>
</evidence>
<comment type="subcellular location">
    <subcellularLocation>
        <location evidence="1">Cell membrane</location>
        <topology evidence="1">Multi-pass membrane protein</topology>
    </subcellularLocation>
</comment>
<evidence type="ECO:0000256" key="3">
    <source>
        <dbReference type="ARBA" id="ARBA00022553"/>
    </source>
</evidence>
<dbReference type="Proteomes" id="UP000190626">
    <property type="component" value="Unassembled WGS sequence"/>
</dbReference>
<dbReference type="PROSITE" id="PS50885">
    <property type="entry name" value="HAMP"/>
    <property type="match status" value="1"/>
</dbReference>
<keyword evidence="10" id="KW-1185">Reference proteome</keyword>
<accession>A0A1V4HLZ6</accession>
<name>A0A1V4HLZ6_9BACL</name>
<sequence length="583" mass="66943">MTGRFFRIPFNSIRFKLIVGVVLITVPLSLLLIYTNYYAIGVVRSQVADSNKKMMSLYMGQIDEQLRFAESYLMGLTIAEADFTGIENKVSESDRYFALRRLSNRITENMLNFKSVDGFFIYSAPNQYYMNAFREVTSYAERESVRNFIEDETGKATPNLPINRWYVQEIGEKYYLLRTIKVSNTYVGTWILFDNLMMPLNLIGLGDKGAALFTTNDGVPLVNAEIVKNNRLDVNKNLQHYYLTGDDHRYLVVGDKSAVGNFNLIALIPDEQILKNLPILRNIVNFILVGVLILLPVCLLLLRKTVLLPINRLLSAMKRIKDGNLDMRIQSFRTSDEFQLVYETFNNMMSQIQELRIHVYEEQMNKQKAELQHLQLQINPHFYLNSLNIMHTLARAKNYALIEEMALCLVGYFRYMFRSNLTFVSVQEELQHVRNYLRIQELRFPNHLRCTIQVPDYLLRTPIPPLVVQTFVENAIKHAVTMDELVLLTIDMELDDAAAAPTLQITIQDTGPGFPEDVLEEIRSGTQMTSAQGEHIGIWNVQQRLLLLYQSRSDISFANVASGGAVIIITLPLMPDMAKGERL</sequence>
<dbReference type="CDD" id="cd06225">
    <property type="entry name" value="HAMP"/>
    <property type="match status" value="1"/>
</dbReference>
<feature type="transmembrane region" description="Helical" evidence="7">
    <location>
        <begin position="555"/>
        <end position="574"/>
    </location>
</feature>
<evidence type="ECO:0000256" key="6">
    <source>
        <dbReference type="ARBA" id="ARBA00023136"/>
    </source>
</evidence>
<dbReference type="SUPFAM" id="SSF55874">
    <property type="entry name" value="ATPase domain of HSP90 chaperone/DNA topoisomerase II/histidine kinase"/>
    <property type="match status" value="1"/>
</dbReference>
<keyword evidence="7" id="KW-0812">Transmembrane</keyword>
<evidence type="ECO:0000313" key="10">
    <source>
        <dbReference type="Proteomes" id="UP000190626"/>
    </source>
</evidence>
<dbReference type="GO" id="GO:0005886">
    <property type="term" value="C:plasma membrane"/>
    <property type="evidence" value="ECO:0007669"/>
    <property type="project" value="UniProtKB-SubCell"/>
</dbReference>
<dbReference type="InterPro" id="IPR050640">
    <property type="entry name" value="Bact_2-comp_sensor_kinase"/>
</dbReference>
<dbReference type="InterPro" id="IPR036890">
    <property type="entry name" value="HATPase_C_sf"/>
</dbReference>
<dbReference type="PANTHER" id="PTHR34220">
    <property type="entry name" value="SENSOR HISTIDINE KINASE YPDA"/>
    <property type="match status" value="1"/>
</dbReference>
<dbReference type="OrthoDB" id="759642at2"/>
<dbReference type="Pfam" id="PF00672">
    <property type="entry name" value="HAMP"/>
    <property type="match status" value="1"/>
</dbReference>
<dbReference type="Pfam" id="PF06580">
    <property type="entry name" value="His_kinase"/>
    <property type="match status" value="1"/>
</dbReference>
<reference evidence="10" key="1">
    <citation type="submission" date="2016-07" db="EMBL/GenBank/DDBJ databases">
        <authorList>
            <person name="Florea S."/>
            <person name="Webb J.S."/>
            <person name="Jaromczyk J."/>
            <person name="Schardl C.L."/>
        </authorList>
    </citation>
    <scope>NUCLEOTIDE SEQUENCE [LARGE SCALE GENOMIC DNA]</scope>
    <source>
        <strain evidence="10">CY1</strain>
    </source>
</reference>
<feature type="transmembrane region" description="Helical" evidence="7">
    <location>
        <begin position="283"/>
        <end position="302"/>
    </location>
</feature>
<dbReference type="GO" id="GO:0000155">
    <property type="term" value="F:phosphorelay sensor kinase activity"/>
    <property type="evidence" value="ECO:0007669"/>
    <property type="project" value="InterPro"/>
</dbReference>
<keyword evidence="7" id="KW-1133">Transmembrane helix</keyword>
<proteinExistence type="predicted"/>
<dbReference type="STRING" id="1469647.BC351_24930"/>
<dbReference type="Pfam" id="PF02518">
    <property type="entry name" value="HATPase_c"/>
    <property type="match status" value="1"/>
</dbReference>
<dbReference type="RefSeq" id="WP_079412674.1">
    <property type="nucleotide sequence ID" value="NZ_MBTG01000011.1"/>
</dbReference>
<dbReference type="InterPro" id="IPR003660">
    <property type="entry name" value="HAMP_dom"/>
</dbReference>
<dbReference type="InterPro" id="IPR003594">
    <property type="entry name" value="HATPase_dom"/>
</dbReference>
<feature type="domain" description="HAMP" evidence="8">
    <location>
        <begin position="304"/>
        <end position="357"/>
    </location>
</feature>
<evidence type="ECO:0000256" key="2">
    <source>
        <dbReference type="ARBA" id="ARBA00022475"/>
    </source>
</evidence>
<dbReference type="Gene3D" id="3.30.565.10">
    <property type="entry name" value="Histidine kinase-like ATPase, C-terminal domain"/>
    <property type="match status" value="1"/>
</dbReference>
<dbReference type="Gene3D" id="6.10.340.10">
    <property type="match status" value="1"/>
</dbReference>
<evidence type="ECO:0000256" key="4">
    <source>
        <dbReference type="ARBA" id="ARBA00022679"/>
    </source>
</evidence>
<evidence type="ECO:0000256" key="5">
    <source>
        <dbReference type="ARBA" id="ARBA00022777"/>
    </source>
</evidence>
<keyword evidence="2" id="KW-1003">Cell membrane</keyword>
<organism evidence="9 10">
    <name type="scientific">Paenibacillus ferrarius</name>
    <dbReference type="NCBI Taxonomy" id="1469647"/>
    <lineage>
        <taxon>Bacteria</taxon>
        <taxon>Bacillati</taxon>
        <taxon>Bacillota</taxon>
        <taxon>Bacilli</taxon>
        <taxon>Bacillales</taxon>
        <taxon>Paenibacillaceae</taxon>
        <taxon>Paenibacillus</taxon>
    </lineage>
</organism>
<comment type="caution">
    <text evidence="9">The sequence shown here is derived from an EMBL/GenBank/DDBJ whole genome shotgun (WGS) entry which is preliminary data.</text>
</comment>
<evidence type="ECO:0000256" key="7">
    <source>
        <dbReference type="SAM" id="Phobius"/>
    </source>
</evidence>
<keyword evidence="5" id="KW-0418">Kinase</keyword>
<evidence type="ECO:0000259" key="8">
    <source>
        <dbReference type="PROSITE" id="PS50885"/>
    </source>
</evidence>
<dbReference type="AlphaFoldDB" id="A0A1V4HLZ6"/>
<dbReference type="SMART" id="SM00304">
    <property type="entry name" value="HAMP"/>
    <property type="match status" value="1"/>
</dbReference>
<evidence type="ECO:0000313" key="9">
    <source>
        <dbReference type="EMBL" id="OPH58183.1"/>
    </source>
</evidence>
<dbReference type="InterPro" id="IPR010559">
    <property type="entry name" value="Sig_transdc_His_kin_internal"/>
</dbReference>
<feature type="transmembrane region" description="Helical" evidence="7">
    <location>
        <begin position="12"/>
        <end position="34"/>
    </location>
</feature>
<protein>
    <recommendedName>
        <fullName evidence="8">HAMP domain-containing protein</fullName>
    </recommendedName>
</protein>
<dbReference type="PANTHER" id="PTHR34220:SF7">
    <property type="entry name" value="SENSOR HISTIDINE KINASE YPDA"/>
    <property type="match status" value="1"/>
</dbReference>
<keyword evidence="4" id="KW-0808">Transferase</keyword>
<dbReference type="EMBL" id="MBTG01000011">
    <property type="protein sequence ID" value="OPH58183.1"/>
    <property type="molecule type" value="Genomic_DNA"/>
</dbReference>
<keyword evidence="3" id="KW-0597">Phosphoprotein</keyword>